<reference evidence="6" key="1">
    <citation type="journal article" date="2006" name="PLoS Biol.">
        <title>Macronuclear genome sequence of the ciliate Tetrahymena thermophila, a model eukaryote.</title>
        <authorList>
            <person name="Eisen J.A."/>
            <person name="Coyne R.S."/>
            <person name="Wu M."/>
            <person name="Wu D."/>
            <person name="Thiagarajan M."/>
            <person name="Wortman J.R."/>
            <person name="Badger J.H."/>
            <person name="Ren Q."/>
            <person name="Amedeo P."/>
            <person name="Jones K.M."/>
            <person name="Tallon L.J."/>
            <person name="Delcher A.L."/>
            <person name="Salzberg S.L."/>
            <person name="Silva J.C."/>
            <person name="Haas B.J."/>
            <person name="Majoros W.H."/>
            <person name="Farzad M."/>
            <person name="Carlton J.M."/>
            <person name="Smith R.K. Jr."/>
            <person name="Garg J."/>
            <person name="Pearlman R.E."/>
            <person name="Karrer K.M."/>
            <person name="Sun L."/>
            <person name="Manning G."/>
            <person name="Elde N.C."/>
            <person name="Turkewitz A.P."/>
            <person name="Asai D.J."/>
            <person name="Wilkes D.E."/>
            <person name="Wang Y."/>
            <person name="Cai H."/>
            <person name="Collins K."/>
            <person name="Stewart B.A."/>
            <person name="Lee S.R."/>
            <person name="Wilamowska K."/>
            <person name="Weinberg Z."/>
            <person name="Ruzzo W.L."/>
            <person name="Wloga D."/>
            <person name="Gaertig J."/>
            <person name="Frankel J."/>
            <person name="Tsao C.-C."/>
            <person name="Gorovsky M.A."/>
            <person name="Keeling P.J."/>
            <person name="Waller R.F."/>
            <person name="Patron N.J."/>
            <person name="Cherry J.M."/>
            <person name="Stover N.A."/>
            <person name="Krieger C.J."/>
            <person name="del Toro C."/>
            <person name="Ryder H.F."/>
            <person name="Williamson S.C."/>
            <person name="Barbeau R.A."/>
            <person name="Hamilton E.P."/>
            <person name="Orias E."/>
        </authorList>
    </citation>
    <scope>NUCLEOTIDE SEQUENCE [LARGE SCALE GENOMIC DNA]</scope>
    <source>
        <strain evidence="6">SB210</strain>
    </source>
</reference>
<accession>Q236M5</accession>
<keyword evidence="6" id="KW-1185">Reference proteome</keyword>
<feature type="region of interest" description="Disordered" evidence="3">
    <location>
        <begin position="258"/>
        <end position="291"/>
    </location>
</feature>
<dbReference type="AlphaFoldDB" id="Q236M5"/>
<dbReference type="InParanoid" id="Q236M5"/>
<dbReference type="PROSITE" id="PS50013">
    <property type="entry name" value="CHROMO_2"/>
    <property type="match status" value="1"/>
</dbReference>
<dbReference type="InterPro" id="IPR051219">
    <property type="entry name" value="Heterochromatin_chromo-domain"/>
</dbReference>
<comment type="subcellular location">
    <subcellularLocation>
        <location evidence="1">Nucleus</location>
    </subcellularLocation>
</comment>
<evidence type="ECO:0000313" key="5">
    <source>
        <dbReference type="EMBL" id="EAR92475.1"/>
    </source>
</evidence>
<dbReference type="InterPro" id="IPR000953">
    <property type="entry name" value="Chromo/chromo_shadow_dom"/>
</dbReference>
<evidence type="ECO:0000259" key="4">
    <source>
        <dbReference type="PROSITE" id="PS50013"/>
    </source>
</evidence>
<evidence type="ECO:0000256" key="1">
    <source>
        <dbReference type="ARBA" id="ARBA00004123"/>
    </source>
</evidence>
<dbReference type="InterPro" id="IPR016197">
    <property type="entry name" value="Chromo-like_dom_sf"/>
</dbReference>
<gene>
    <name evidence="5" type="ORF">TTHERM_00086720</name>
</gene>
<dbReference type="Gene3D" id="2.40.50.40">
    <property type="match status" value="1"/>
</dbReference>
<dbReference type="PANTHER" id="PTHR22812">
    <property type="entry name" value="CHROMOBOX PROTEIN"/>
    <property type="match status" value="1"/>
</dbReference>
<feature type="region of interest" description="Disordered" evidence="3">
    <location>
        <begin position="1"/>
        <end position="28"/>
    </location>
</feature>
<proteinExistence type="predicted"/>
<dbReference type="STRING" id="312017.Q236M5"/>
<dbReference type="OrthoDB" id="283902at2759"/>
<name>Q236M5_TETTS</name>
<evidence type="ECO:0000256" key="3">
    <source>
        <dbReference type="SAM" id="MobiDB-lite"/>
    </source>
</evidence>
<keyword evidence="2" id="KW-0539">Nucleus</keyword>
<dbReference type="EMBL" id="GG662749">
    <property type="protein sequence ID" value="EAR92475.1"/>
    <property type="molecule type" value="Genomic_DNA"/>
</dbReference>
<dbReference type="SUPFAM" id="SSF54160">
    <property type="entry name" value="Chromo domain-like"/>
    <property type="match status" value="1"/>
</dbReference>
<feature type="region of interest" description="Disordered" evidence="3">
    <location>
        <begin position="220"/>
        <end position="243"/>
    </location>
</feature>
<feature type="compositionally biased region" description="Low complexity" evidence="3">
    <location>
        <begin position="224"/>
        <end position="243"/>
    </location>
</feature>
<protein>
    <recommendedName>
        <fullName evidence="4">Chromo domain-containing protein</fullName>
    </recommendedName>
</protein>
<dbReference type="KEGG" id="tet:TTHERM_00086720"/>
<dbReference type="Proteomes" id="UP000009168">
    <property type="component" value="Unassembled WGS sequence"/>
</dbReference>
<dbReference type="GO" id="GO:0005634">
    <property type="term" value="C:nucleus"/>
    <property type="evidence" value="ECO:0007669"/>
    <property type="project" value="UniProtKB-SubCell"/>
</dbReference>
<sequence>MAKIKYEGSQKQNVKKRTMHVVDDDEDEEQPVYPIEEEYNVEYLYGKKFENGQIKYCVKWENYTFEESSFEPVENLENVVYNMRGFERKMSDLIFRVALLQNAKKKLPPFQVNPIQLIQKDNIENTKEQIEPSQAQNHLQKEPSVINNQTSVEKFQSAPQQSPKKINGGISDNQITQNQQSLIETNLNSNNNCQIQGSPKLAENLEKPQNGSQNLAEKNYLKTNGNSNNQLQHNHNNQQQNNGNQLLNLNQSLNLLQSNGQHQSQQKQSSNGNNQNSQNKQSLSYNLNGNGQHQKKVENQAIGQVNSISQVQNKQTQLYEKNRRTNSQDQYIQTKLDQNLSYISQKQLPKPIEDNKTMEVVQTKNKSQLQFRDPVLENELNSNAYSAQVVVDDTSKYGNFNNGDIPLKILKHAPYTRIQKVIGNNVDLPSSLYFKVIFKPRPSGTVPQPAYIAFNELKDRYPRVLMEYYEQHAILLDPVPDQAELQLQKTNSRDLNVKNDASLISNAGNNKKMVNGKENRINI</sequence>
<dbReference type="RefSeq" id="XP_001012720.1">
    <property type="nucleotide sequence ID" value="XM_001012720.1"/>
</dbReference>
<feature type="region of interest" description="Disordered" evidence="3">
    <location>
        <begin position="153"/>
        <end position="172"/>
    </location>
</feature>
<dbReference type="GeneID" id="7827637"/>
<evidence type="ECO:0000256" key="2">
    <source>
        <dbReference type="ARBA" id="ARBA00023242"/>
    </source>
</evidence>
<organism evidence="5 6">
    <name type="scientific">Tetrahymena thermophila (strain SB210)</name>
    <dbReference type="NCBI Taxonomy" id="312017"/>
    <lineage>
        <taxon>Eukaryota</taxon>
        <taxon>Sar</taxon>
        <taxon>Alveolata</taxon>
        <taxon>Ciliophora</taxon>
        <taxon>Intramacronucleata</taxon>
        <taxon>Oligohymenophorea</taxon>
        <taxon>Hymenostomatida</taxon>
        <taxon>Tetrahymenina</taxon>
        <taxon>Tetrahymenidae</taxon>
        <taxon>Tetrahymena</taxon>
    </lineage>
</organism>
<evidence type="ECO:0000313" key="6">
    <source>
        <dbReference type="Proteomes" id="UP000009168"/>
    </source>
</evidence>
<feature type="compositionally biased region" description="Low complexity" evidence="3">
    <location>
        <begin position="258"/>
        <end position="288"/>
    </location>
</feature>
<dbReference type="HOGENOM" id="CLU_521305_0_0_1"/>
<feature type="domain" description="Chromo" evidence="4">
    <location>
        <begin position="39"/>
        <end position="89"/>
    </location>
</feature>